<feature type="transmembrane region" description="Helical" evidence="5">
    <location>
        <begin position="112"/>
        <end position="132"/>
    </location>
</feature>
<evidence type="ECO:0000313" key="7">
    <source>
        <dbReference type="Proteomes" id="UP001501243"/>
    </source>
</evidence>
<organism evidence="6 7">
    <name type="scientific">Hymenobacter ginsengisoli</name>
    <dbReference type="NCBI Taxonomy" id="1051626"/>
    <lineage>
        <taxon>Bacteria</taxon>
        <taxon>Pseudomonadati</taxon>
        <taxon>Bacteroidota</taxon>
        <taxon>Cytophagia</taxon>
        <taxon>Cytophagales</taxon>
        <taxon>Hymenobacteraceae</taxon>
        <taxon>Hymenobacter</taxon>
    </lineage>
</organism>
<evidence type="ECO:0008006" key="8">
    <source>
        <dbReference type="Google" id="ProtNLM"/>
    </source>
</evidence>
<evidence type="ECO:0000313" key="6">
    <source>
        <dbReference type="EMBL" id="GAA4494954.1"/>
    </source>
</evidence>
<feature type="transmembrane region" description="Helical" evidence="5">
    <location>
        <begin position="44"/>
        <end position="62"/>
    </location>
</feature>
<keyword evidence="7" id="KW-1185">Reference proteome</keyword>
<dbReference type="PANTHER" id="PTHR11040:SF44">
    <property type="entry name" value="PROTEIN ZNTC-RELATED"/>
    <property type="match status" value="1"/>
</dbReference>
<evidence type="ECO:0000256" key="3">
    <source>
        <dbReference type="ARBA" id="ARBA00022989"/>
    </source>
</evidence>
<accession>A0ABP8Q140</accession>
<gene>
    <name evidence="6" type="ORF">GCM10023172_05970</name>
</gene>
<dbReference type="EMBL" id="BAABGQ010000003">
    <property type="protein sequence ID" value="GAA4494954.1"/>
    <property type="molecule type" value="Genomic_DNA"/>
</dbReference>
<protein>
    <recommendedName>
        <fullName evidence="8">Zinc/iron permease</fullName>
    </recommendedName>
</protein>
<feature type="transmembrane region" description="Helical" evidence="5">
    <location>
        <begin position="12"/>
        <end position="32"/>
    </location>
</feature>
<name>A0ABP8Q140_9BACT</name>
<evidence type="ECO:0000256" key="4">
    <source>
        <dbReference type="ARBA" id="ARBA00023136"/>
    </source>
</evidence>
<evidence type="ECO:0000256" key="2">
    <source>
        <dbReference type="ARBA" id="ARBA00022692"/>
    </source>
</evidence>
<feature type="transmembrane region" description="Helical" evidence="5">
    <location>
        <begin position="205"/>
        <end position="228"/>
    </location>
</feature>
<proteinExistence type="predicted"/>
<comment type="caution">
    <text evidence="6">The sequence shown here is derived from an EMBL/GenBank/DDBJ whole genome shotgun (WGS) entry which is preliminary data.</text>
</comment>
<keyword evidence="3 5" id="KW-1133">Transmembrane helix</keyword>
<reference evidence="7" key="1">
    <citation type="journal article" date="2019" name="Int. J. Syst. Evol. Microbiol.">
        <title>The Global Catalogue of Microorganisms (GCM) 10K type strain sequencing project: providing services to taxonomists for standard genome sequencing and annotation.</title>
        <authorList>
            <consortium name="The Broad Institute Genomics Platform"/>
            <consortium name="The Broad Institute Genome Sequencing Center for Infectious Disease"/>
            <person name="Wu L."/>
            <person name="Ma J."/>
        </authorList>
    </citation>
    <scope>NUCLEOTIDE SEQUENCE [LARGE SCALE GENOMIC DNA]</scope>
    <source>
        <strain evidence="7">JCM 17841</strain>
    </source>
</reference>
<evidence type="ECO:0000256" key="5">
    <source>
        <dbReference type="SAM" id="Phobius"/>
    </source>
</evidence>
<dbReference type="Pfam" id="PF02535">
    <property type="entry name" value="Zip"/>
    <property type="match status" value="1"/>
</dbReference>
<dbReference type="PANTHER" id="PTHR11040">
    <property type="entry name" value="ZINC/IRON TRANSPORTER"/>
    <property type="match status" value="1"/>
</dbReference>
<keyword evidence="4 5" id="KW-0472">Membrane</keyword>
<dbReference type="Proteomes" id="UP001501243">
    <property type="component" value="Unassembled WGS sequence"/>
</dbReference>
<evidence type="ECO:0000256" key="1">
    <source>
        <dbReference type="ARBA" id="ARBA00004141"/>
    </source>
</evidence>
<sequence>MLQALLFKSLMWIAIVLLTAAVLGAGLLVSRVPAARTAQWLKPLLAFSGAYLFALTITHILPEALTLLPATPQRVGYWVLAGFFGQLLLEVLSQGIEHGHVHAPDATEKGRVPLLLVLALVVHSVLEGSILVRGAGSGEIGEHFYALVLGVALHHVPAAVALATLLRLRLGSFRRVLPWLLVFALASPAGLVFSNYIVLEQLLGSGVYAALLGFVAGTFLHVSTTILFETSPEHRLNWPKLTATLGGLLLALAVGG</sequence>
<feature type="transmembrane region" description="Helical" evidence="5">
    <location>
        <begin position="178"/>
        <end position="199"/>
    </location>
</feature>
<dbReference type="InterPro" id="IPR003689">
    <property type="entry name" value="ZIP"/>
</dbReference>
<comment type="subcellular location">
    <subcellularLocation>
        <location evidence="1">Membrane</location>
        <topology evidence="1">Multi-pass membrane protein</topology>
    </subcellularLocation>
</comment>
<keyword evidence="2 5" id="KW-0812">Transmembrane</keyword>
<feature type="transmembrane region" description="Helical" evidence="5">
    <location>
        <begin position="144"/>
        <end position="166"/>
    </location>
</feature>